<evidence type="ECO:0000256" key="9">
    <source>
        <dbReference type="SAM" id="MobiDB-lite"/>
    </source>
</evidence>
<dbReference type="PANTHER" id="PTHR47466:SF1">
    <property type="entry name" value="METALLOPROTEASE MEP1 (AFU_ORTHOLOGUE AFUA_1G07730)-RELATED"/>
    <property type="match status" value="1"/>
</dbReference>
<dbReference type="GO" id="GO:0008237">
    <property type="term" value="F:metallopeptidase activity"/>
    <property type="evidence" value="ECO:0007669"/>
    <property type="project" value="UniProtKB-KW"/>
</dbReference>
<dbReference type="InterPro" id="IPR008754">
    <property type="entry name" value="Peptidase_M43"/>
</dbReference>
<feature type="region of interest" description="Disordered" evidence="9">
    <location>
        <begin position="25"/>
        <end position="78"/>
    </location>
</feature>
<evidence type="ECO:0000256" key="10">
    <source>
        <dbReference type="SAM" id="SignalP"/>
    </source>
</evidence>
<keyword evidence="7" id="KW-0482">Metalloprotease</keyword>
<keyword evidence="8" id="KW-1015">Disulfide bond</keyword>
<organism evidence="12 13">
    <name type="scientific">Microbispora bryophytorum</name>
    <dbReference type="NCBI Taxonomy" id="1460882"/>
    <lineage>
        <taxon>Bacteria</taxon>
        <taxon>Bacillati</taxon>
        <taxon>Actinomycetota</taxon>
        <taxon>Actinomycetes</taxon>
        <taxon>Streptosporangiales</taxon>
        <taxon>Streptosporangiaceae</taxon>
        <taxon>Microbispora</taxon>
    </lineage>
</organism>
<dbReference type="AlphaFoldDB" id="A0A8H9H2B2"/>
<keyword evidence="2" id="KW-0645">Protease</keyword>
<dbReference type="PROSITE" id="PS51257">
    <property type="entry name" value="PROKAR_LIPOPROTEIN"/>
    <property type="match status" value="1"/>
</dbReference>
<keyword evidence="4 10" id="KW-0732">Signal</keyword>
<dbReference type="GO" id="GO:0046872">
    <property type="term" value="F:metal ion binding"/>
    <property type="evidence" value="ECO:0007669"/>
    <property type="project" value="UniProtKB-KW"/>
</dbReference>
<dbReference type="EMBL" id="BMMN01000008">
    <property type="protein sequence ID" value="GGO19409.1"/>
    <property type="molecule type" value="Genomic_DNA"/>
</dbReference>
<evidence type="ECO:0000313" key="13">
    <source>
        <dbReference type="Proteomes" id="UP000653480"/>
    </source>
</evidence>
<dbReference type="GO" id="GO:0006508">
    <property type="term" value="P:proteolysis"/>
    <property type="evidence" value="ECO:0007669"/>
    <property type="project" value="UniProtKB-KW"/>
</dbReference>
<comment type="similarity">
    <text evidence="1">Belongs to the peptidase M43B family.</text>
</comment>
<dbReference type="SUPFAM" id="SSF55486">
    <property type="entry name" value="Metalloproteases ('zincins'), catalytic domain"/>
    <property type="match status" value="1"/>
</dbReference>
<accession>A0A8H9H2B2</accession>
<feature type="signal peptide" evidence="10">
    <location>
        <begin position="1"/>
        <end position="21"/>
    </location>
</feature>
<dbReference type="Gene3D" id="3.40.390.10">
    <property type="entry name" value="Collagenase (Catalytic Domain)"/>
    <property type="match status" value="1"/>
</dbReference>
<dbReference type="Pfam" id="PF05572">
    <property type="entry name" value="Peptidase_M43"/>
    <property type="match status" value="1"/>
</dbReference>
<gene>
    <name evidence="12" type="ORF">GCM10011574_44860</name>
</gene>
<evidence type="ECO:0000256" key="8">
    <source>
        <dbReference type="ARBA" id="ARBA00023157"/>
    </source>
</evidence>
<feature type="domain" description="Peptidase M43 pregnancy-associated plasma-A" evidence="11">
    <location>
        <begin position="304"/>
        <end position="383"/>
    </location>
</feature>
<reference evidence="12" key="2">
    <citation type="submission" date="2020-09" db="EMBL/GenBank/DDBJ databases">
        <authorList>
            <person name="Sun Q."/>
            <person name="Zhou Y."/>
        </authorList>
    </citation>
    <scope>NUCLEOTIDE SEQUENCE</scope>
    <source>
        <strain evidence="12">CGMCC 4.7138</strain>
    </source>
</reference>
<keyword evidence="6" id="KW-0862">Zinc</keyword>
<keyword evidence="13" id="KW-1185">Reference proteome</keyword>
<dbReference type="PANTHER" id="PTHR47466">
    <property type="match status" value="1"/>
</dbReference>
<evidence type="ECO:0000256" key="6">
    <source>
        <dbReference type="ARBA" id="ARBA00022833"/>
    </source>
</evidence>
<feature type="compositionally biased region" description="Low complexity" evidence="9">
    <location>
        <begin position="94"/>
        <end position="129"/>
    </location>
</feature>
<dbReference type="CDD" id="cd04275">
    <property type="entry name" value="ZnMc_pappalysin_like"/>
    <property type="match status" value="1"/>
</dbReference>
<evidence type="ECO:0000256" key="1">
    <source>
        <dbReference type="ARBA" id="ARBA00008721"/>
    </source>
</evidence>
<feature type="region of interest" description="Disordered" evidence="9">
    <location>
        <begin position="92"/>
        <end position="167"/>
    </location>
</feature>
<dbReference type="RefSeq" id="WP_223853433.1">
    <property type="nucleotide sequence ID" value="NZ_BMMN01000008.1"/>
</dbReference>
<evidence type="ECO:0000313" key="12">
    <source>
        <dbReference type="EMBL" id="GGO19409.1"/>
    </source>
</evidence>
<proteinExistence type="inferred from homology"/>
<keyword evidence="3" id="KW-0479">Metal-binding</keyword>
<evidence type="ECO:0000256" key="2">
    <source>
        <dbReference type="ARBA" id="ARBA00022670"/>
    </source>
</evidence>
<feature type="compositionally biased region" description="Gly residues" evidence="9">
    <location>
        <begin position="30"/>
        <end position="39"/>
    </location>
</feature>
<feature type="region of interest" description="Disordered" evidence="9">
    <location>
        <begin position="411"/>
        <end position="481"/>
    </location>
</feature>
<evidence type="ECO:0000259" key="11">
    <source>
        <dbReference type="Pfam" id="PF05572"/>
    </source>
</evidence>
<evidence type="ECO:0000256" key="3">
    <source>
        <dbReference type="ARBA" id="ARBA00022723"/>
    </source>
</evidence>
<evidence type="ECO:0000256" key="7">
    <source>
        <dbReference type="ARBA" id="ARBA00023049"/>
    </source>
</evidence>
<name>A0A8H9H2B2_9ACTN</name>
<evidence type="ECO:0000256" key="4">
    <source>
        <dbReference type="ARBA" id="ARBA00022729"/>
    </source>
</evidence>
<dbReference type="InterPro" id="IPR024079">
    <property type="entry name" value="MetalloPept_cat_dom_sf"/>
</dbReference>
<keyword evidence="5" id="KW-0378">Hydrolase</keyword>
<dbReference type="Proteomes" id="UP000653480">
    <property type="component" value="Unassembled WGS sequence"/>
</dbReference>
<feature type="compositionally biased region" description="Polar residues" evidence="9">
    <location>
        <begin position="420"/>
        <end position="430"/>
    </location>
</feature>
<protein>
    <recommendedName>
        <fullName evidence="11">Peptidase M43 pregnancy-associated plasma-A domain-containing protein</fullName>
    </recommendedName>
</protein>
<feature type="chain" id="PRO_5034835180" description="Peptidase M43 pregnancy-associated plasma-A domain-containing protein" evidence="10">
    <location>
        <begin position="22"/>
        <end position="481"/>
    </location>
</feature>
<reference evidence="12" key="1">
    <citation type="journal article" date="2014" name="Int. J. Syst. Evol. Microbiol.">
        <title>Complete genome sequence of Corynebacterium casei LMG S-19264T (=DSM 44701T), isolated from a smear-ripened cheese.</title>
        <authorList>
            <consortium name="US DOE Joint Genome Institute (JGI-PGF)"/>
            <person name="Walter F."/>
            <person name="Albersmeier A."/>
            <person name="Kalinowski J."/>
            <person name="Ruckert C."/>
        </authorList>
    </citation>
    <scope>NUCLEOTIDE SEQUENCE</scope>
    <source>
        <strain evidence="12">CGMCC 4.7138</strain>
    </source>
</reference>
<comment type="caution">
    <text evidence="12">The sequence shown here is derived from an EMBL/GenBank/DDBJ whole genome shotgun (WGS) entry which is preliminary data.</text>
</comment>
<sequence length="481" mass="49640">MVRRPIAVVLACLYALGGACAAQASAASGPTGGLAGAGLRGSPPSRPDACLARHPVPHSRHGVGALTHGLEPREPGPDEVARMAADLARRLGTAQPRQPARPSQPARPRQPARQVDAAQSGATAPPGGTAAPGGTSGPVRTSGTGRTAAPGVTARPGSGANARRSGAKTVERITVPVWVHIIRDHALGLPDAAVSRQIAVLNSAYSGGYGGADTGVRFELKGTTHTDNRSWFRDPLGYEEPMKKKLRIGGPETLNLYIAQLSRLVLGYSTYPYWYDDEPVLDGVVIDWRSVPGGPLRDFARGFTAVHEIGHWLGLLHTFENGCKAPGDSVDDTPAEAYPTNGCPSKKDTCPAAGGDPMHNFMDYAQDRCMREFTAGQGVRVHQMWDAYRRPEPQGADAGLYEAAAGATSGAADRAEGATSGATEGVTNGTADRAEGATSGATEGVTNGAADDPVPNLAAQGPEGPADDMEGDAQSSGGTGR</sequence>
<evidence type="ECO:0000256" key="5">
    <source>
        <dbReference type="ARBA" id="ARBA00022801"/>
    </source>
</evidence>